<feature type="domain" description="Knr4/Smi1-like" evidence="1">
    <location>
        <begin position="26"/>
        <end position="147"/>
    </location>
</feature>
<dbReference type="AlphaFoldDB" id="A0AAU6Q0B1"/>
<protein>
    <submittedName>
        <fullName evidence="2">SMI1/KNR4 family protein</fullName>
    </submittedName>
</protein>
<dbReference type="RefSeq" id="WP_303101171.1">
    <property type="nucleotide sequence ID" value="NZ_CP149782.1"/>
</dbReference>
<sequence length="205" mass="22283">MTAAMTLTEWVAWLAGQGIPPRLNPPATPAEIAATEQKLGVSFPADLRELYLQANGSEGGLLLGLPLHTLAQLEDAYANWENVVYGDNGMFEESEDEDLYSSCPPGTVQSRYWVRGWIPLCTDGGGNHIAYDLAPAEAGSVGQLINMGPDEDDHIQLARSLAEFWAVCARKVENGELKIEADGLWSTPSGYVAFSGFRKERRGLL</sequence>
<dbReference type="InterPro" id="IPR018958">
    <property type="entry name" value="Knr4/Smi1-like_dom"/>
</dbReference>
<dbReference type="Gene3D" id="3.40.1580.10">
    <property type="entry name" value="SMI1/KNR4-like"/>
    <property type="match status" value="1"/>
</dbReference>
<organism evidence="2">
    <name type="scientific">Deinococcus sp. VB142</name>
    <dbReference type="NCBI Taxonomy" id="3112952"/>
    <lineage>
        <taxon>Bacteria</taxon>
        <taxon>Thermotogati</taxon>
        <taxon>Deinococcota</taxon>
        <taxon>Deinococci</taxon>
        <taxon>Deinococcales</taxon>
        <taxon>Deinococcaceae</taxon>
        <taxon>Deinococcus</taxon>
    </lineage>
</organism>
<reference evidence="2" key="1">
    <citation type="submission" date="2024-03" db="EMBL/GenBank/DDBJ databases">
        <title>Deinococcus weizhi sp. nov., isolated from human skin.</title>
        <authorList>
            <person name="Wei Z."/>
            <person name="Tian F."/>
            <person name="Yang C."/>
            <person name="Xin L.T."/>
            <person name="Wen Z.J."/>
            <person name="Lan K.C."/>
            <person name="Yu L."/>
            <person name="Zhe W."/>
            <person name="Dan F.D."/>
            <person name="Jun W."/>
            <person name="Rui Z."/>
            <person name="Yong X.J."/>
            <person name="Ting Y."/>
            <person name="Wei X."/>
            <person name="Xu Z.G."/>
            <person name="Xin Z."/>
            <person name="Dong F.G."/>
            <person name="Ni X.M."/>
            <person name="Zheng M.G."/>
            <person name="Chun Y."/>
            <person name="Qian W.X."/>
        </authorList>
    </citation>
    <scope>NUCLEOTIDE SEQUENCE</scope>
    <source>
        <strain evidence="2">VB142</strain>
    </source>
</reference>
<dbReference type="Pfam" id="PF09346">
    <property type="entry name" value="SMI1_KNR4"/>
    <property type="match status" value="1"/>
</dbReference>
<evidence type="ECO:0000259" key="1">
    <source>
        <dbReference type="SMART" id="SM00860"/>
    </source>
</evidence>
<dbReference type="PANTHER" id="PTHR47432:SF1">
    <property type="entry name" value="CELL WALL ASSEMBLY REGULATOR SMI1"/>
    <property type="match status" value="1"/>
</dbReference>
<dbReference type="PANTHER" id="PTHR47432">
    <property type="entry name" value="CELL WALL ASSEMBLY REGULATOR SMI1"/>
    <property type="match status" value="1"/>
</dbReference>
<dbReference type="InterPro" id="IPR037883">
    <property type="entry name" value="Knr4/Smi1-like_sf"/>
</dbReference>
<dbReference type="EMBL" id="CP149782">
    <property type="protein sequence ID" value="WYF43802.1"/>
    <property type="molecule type" value="Genomic_DNA"/>
</dbReference>
<dbReference type="SMART" id="SM00860">
    <property type="entry name" value="SMI1_KNR4"/>
    <property type="match status" value="1"/>
</dbReference>
<accession>A0AAU6Q0B1</accession>
<dbReference type="InterPro" id="IPR051873">
    <property type="entry name" value="KNR4/SMI1_regulator"/>
</dbReference>
<proteinExistence type="predicted"/>
<name>A0AAU6Q0B1_9DEIO</name>
<gene>
    <name evidence="2" type="ORF">WDJ50_10300</name>
</gene>
<evidence type="ECO:0000313" key="2">
    <source>
        <dbReference type="EMBL" id="WYF43802.1"/>
    </source>
</evidence>
<dbReference type="SUPFAM" id="SSF160631">
    <property type="entry name" value="SMI1/KNR4-like"/>
    <property type="match status" value="1"/>
</dbReference>